<proteinExistence type="predicted"/>
<protein>
    <submittedName>
        <fullName evidence="1">Uncharacterized protein</fullName>
    </submittedName>
</protein>
<reference evidence="1" key="1">
    <citation type="submission" date="2014-05" db="EMBL/GenBank/DDBJ databases">
        <authorList>
            <person name="Chronopoulou M."/>
        </authorList>
    </citation>
    <scope>NUCLEOTIDE SEQUENCE</scope>
    <source>
        <tissue evidence="1">Whole organism</tissue>
    </source>
</reference>
<sequence length="74" mass="8624">LCSFRQPRTENINIDIVIVILFNCSCYCDKDVVHSKQKGSELVCSPLFKKHIFCSFLRIDIQQKSNKKKTSYHS</sequence>
<feature type="non-terminal residue" evidence="1">
    <location>
        <position position="1"/>
    </location>
</feature>
<accession>A0A0K2V2K2</accession>
<dbReference type="EMBL" id="HACA01027373">
    <property type="protein sequence ID" value="CDW44734.1"/>
    <property type="molecule type" value="Transcribed_RNA"/>
</dbReference>
<evidence type="ECO:0000313" key="1">
    <source>
        <dbReference type="EMBL" id="CDW44734.1"/>
    </source>
</evidence>
<name>A0A0K2V2K2_LEPSM</name>
<organism evidence="1">
    <name type="scientific">Lepeophtheirus salmonis</name>
    <name type="common">Salmon louse</name>
    <name type="synonym">Caligus salmonis</name>
    <dbReference type="NCBI Taxonomy" id="72036"/>
    <lineage>
        <taxon>Eukaryota</taxon>
        <taxon>Metazoa</taxon>
        <taxon>Ecdysozoa</taxon>
        <taxon>Arthropoda</taxon>
        <taxon>Crustacea</taxon>
        <taxon>Multicrustacea</taxon>
        <taxon>Hexanauplia</taxon>
        <taxon>Copepoda</taxon>
        <taxon>Siphonostomatoida</taxon>
        <taxon>Caligidae</taxon>
        <taxon>Lepeophtheirus</taxon>
    </lineage>
</organism>
<dbReference type="AlphaFoldDB" id="A0A0K2V2K2"/>